<dbReference type="GO" id="GO:0016787">
    <property type="term" value="F:hydrolase activity"/>
    <property type="evidence" value="ECO:0007669"/>
    <property type="project" value="UniProtKB-KW"/>
</dbReference>
<keyword evidence="4" id="KW-1185">Reference proteome</keyword>
<dbReference type="InterPro" id="IPR050272">
    <property type="entry name" value="Isochorismatase-like_hydrls"/>
</dbReference>
<dbReference type="EMBL" id="MUYV01000001">
    <property type="protein sequence ID" value="OOS26403.1"/>
    <property type="molecule type" value="Genomic_DNA"/>
</dbReference>
<dbReference type="Pfam" id="PF00857">
    <property type="entry name" value="Isochorismatase"/>
    <property type="match status" value="1"/>
</dbReference>
<dbReference type="InterPro" id="IPR000868">
    <property type="entry name" value="Isochorismatase-like_dom"/>
</dbReference>
<name>A0A1T0CVM9_9GAMM</name>
<comment type="caution">
    <text evidence="3">The sequence shown here is derived from an EMBL/GenBank/DDBJ whole genome shotgun (WGS) entry which is preliminary data.</text>
</comment>
<dbReference type="AlphaFoldDB" id="A0A1T0CVM9"/>
<dbReference type="STRING" id="573983.B0681_00475"/>
<evidence type="ECO:0000313" key="4">
    <source>
        <dbReference type="Proteomes" id="UP000190683"/>
    </source>
</evidence>
<dbReference type="Proteomes" id="UP000190683">
    <property type="component" value="Unassembled WGS sequence"/>
</dbReference>
<reference evidence="3 4" key="1">
    <citation type="submission" date="2017-02" db="EMBL/GenBank/DDBJ databases">
        <title>Draft genome sequence of Moraxella porci CCUG 54912T type strain.</title>
        <authorList>
            <person name="Salva-Serra F."/>
            <person name="Engstrom-Jakobsson H."/>
            <person name="Thorell K."/>
            <person name="Jaen-Luchoro D."/>
            <person name="Gonzales-Siles L."/>
            <person name="Karlsson R."/>
            <person name="Yazdan S."/>
            <person name="Boulund F."/>
            <person name="Johnning A."/>
            <person name="Engstrand L."/>
            <person name="Kristiansson E."/>
            <person name="Moore E."/>
        </authorList>
    </citation>
    <scope>NUCLEOTIDE SEQUENCE [LARGE SCALE GENOMIC DNA]</scope>
    <source>
        <strain evidence="3 4">CCUG 54912</strain>
    </source>
</reference>
<evidence type="ECO:0000259" key="2">
    <source>
        <dbReference type="Pfam" id="PF00857"/>
    </source>
</evidence>
<dbReference type="PANTHER" id="PTHR43540:SF1">
    <property type="entry name" value="ISOCHORISMATASE HYDROLASE"/>
    <property type="match status" value="1"/>
</dbReference>
<feature type="domain" description="Isochorismatase-like" evidence="2">
    <location>
        <begin position="7"/>
        <end position="180"/>
    </location>
</feature>
<dbReference type="SUPFAM" id="SSF52499">
    <property type="entry name" value="Isochorismatase-like hydrolases"/>
    <property type="match status" value="1"/>
</dbReference>
<proteinExistence type="predicted"/>
<sequence length="188" mass="20505">MSHQNPALLLIDLQQGFSDETHWGGNRNNPNTEQICLKLLAHWRTHKLPIFHIRHHSTEADSPLNPKHVGFAFIPATAPMANECVIDKMVNSAFIGTDLQSLLNHAGIDTLVLVGLTTNHCVSTTARMAGNLGFTTFVVSDGTATFDRIGANGERFDSQLVHDISLANLHGEFATVLKSDEILAMIGD</sequence>
<evidence type="ECO:0000256" key="1">
    <source>
        <dbReference type="ARBA" id="ARBA00022801"/>
    </source>
</evidence>
<keyword evidence="1 3" id="KW-0378">Hydrolase</keyword>
<organism evidence="3 4">
    <name type="scientific">Moraxella porci DSM 25326</name>
    <dbReference type="NCBI Taxonomy" id="573983"/>
    <lineage>
        <taxon>Bacteria</taxon>
        <taxon>Pseudomonadati</taxon>
        <taxon>Pseudomonadota</taxon>
        <taxon>Gammaproteobacteria</taxon>
        <taxon>Moraxellales</taxon>
        <taxon>Moraxellaceae</taxon>
        <taxon>Moraxella</taxon>
    </lineage>
</organism>
<evidence type="ECO:0000313" key="3">
    <source>
        <dbReference type="EMBL" id="OOS26403.1"/>
    </source>
</evidence>
<accession>A0A1T0CVM9</accession>
<dbReference type="InterPro" id="IPR036380">
    <property type="entry name" value="Isochorismatase-like_sf"/>
</dbReference>
<dbReference type="PANTHER" id="PTHR43540">
    <property type="entry name" value="PEROXYUREIDOACRYLATE/UREIDOACRYLATE AMIDOHYDROLASE-RELATED"/>
    <property type="match status" value="1"/>
</dbReference>
<dbReference type="Gene3D" id="3.40.50.850">
    <property type="entry name" value="Isochorismatase-like"/>
    <property type="match status" value="1"/>
</dbReference>
<gene>
    <name evidence="3" type="ORF">B0681_00475</name>
</gene>
<dbReference type="CDD" id="cd01014">
    <property type="entry name" value="nicotinamidase_related"/>
    <property type="match status" value="1"/>
</dbReference>
<dbReference type="RefSeq" id="WP_078316790.1">
    <property type="nucleotide sequence ID" value="NZ_MUYV01000001.1"/>
</dbReference>
<protein>
    <submittedName>
        <fullName evidence="3">Cysteine hydrolase</fullName>
    </submittedName>
</protein>